<dbReference type="PANTHER" id="PTHR23088">
    <property type="entry name" value="NITRILASE-RELATED"/>
    <property type="match status" value="1"/>
</dbReference>
<feature type="domain" description="CN hydrolase" evidence="2">
    <location>
        <begin position="2"/>
        <end position="244"/>
    </location>
</feature>
<sequence>MVQVAVGQFAPGQDKKANLHTVAELAGRAAERGARVVLLPEYAMFTAPRTDHRCVEAAEPLDGPFLAAAAEVARKEGVHLVVGVNEAGAEDAERFTNTLVALSPEGERIALYRKIHLYDAFGVRESDVVSPGPLDEPQTFAVDGVVFGLQTCYDLRFPEVTRRIADAGAHVVLLAAQWVPGPLKEEHWRTLLRARAIENTVYVAASGQSAPLGAGNSMVVDPMGTPVAALGEQGFEVAVADVSVARVEEVRVANPALSLRRFSVAPRSAG</sequence>
<evidence type="ECO:0000313" key="4">
    <source>
        <dbReference type="Proteomes" id="UP000536604"/>
    </source>
</evidence>
<dbReference type="Pfam" id="PF00795">
    <property type="entry name" value="CN_hydrolase"/>
    <property type="match status" value="1"/>
</dbReference>
<keyword evidence="3" id="KW-0378">Hydrolase</keyword>
<dbReference type="EMBL" id="JACHJO010000002">
    <property type="protein sequence ID" value="MBB6118687.1"/>
    <property type="molecule type" value="Genomic_DNA"/>
</dbReference>
<dbReference type="RefSeq" id="WP_184287131.1">
    <property type="nucleotide sequence ID" value="NZ_JACHJO010000002.1"/>
</dbReference>
<dbReference type="PROSITE" id="PS50263">
    <property type="entry name" value="CN_HYDROLASE"/>
    <property type="match status" value="1"/>
</dbReference>
<evidence type="ECO:0000259" key="2">
    <source>
        <dbReference type="PROSITE" id="PS50263"/>
    </source>
</evidence>
<dbReference type="AlphaFoldDB" id="A0A841IIX2"/>
<proteinExistence type="inferred from homology"/>
<gene>
    <name evidence="3" type="ORF">FHS13_000619</name>
</gene>
<dbReference type="Proteomes" id="UP000536604">
    <property type="component" value="Unassembled WGS sequence"/>
</dbReference>
<keyword evidence="4" id="KW-1185">Reference proteome</keyword>
<dbReference type="Gene3D" id="3.60.110.10">
    <property type="entry name" value="Carbon-nitrogen hydrolase"/>
    <property type="match status" value="1"/>
</dbReference>
<dbReference type="CDD" id="cd07581">
    <property type="entry name" value="nitrilase_3"/>
    <property type="match status" value="1"/>
</dbReference>
<reference evidence="3 4" key="1">
    <citation type="submission" date="2020-08" db="EMBL/GenBank/DDBJ databases">
        <title>Genomic Encyclopedia of Type Strains, Phase III (KMG-III): the genomes of soil and plant-associated and newly described type strains.</title>
        <authorList>
            <person name="Whitman W."/>
        </authorList>
    </citation>
    <scope>NUCLEOTIDE SEQUENCE [LARGE SCALE GENOMIC DNA]</scope>
    <source>
        <strain evidence="3 4">CECT 8712</strain>
    </source>
</reference>
<evidence type="ECO:0000256" key="1">
    <source>
        <dbReference type="ARBA" id="ARBA00010613"/>
    </source>
</evidence>
<organism evidence="3 4">
    <name type="scientific">Nocardiopsis algeriensis</name>
    <dbReference type="NCBI Taxonomy" id="1478215"/>
    <lineage>
        <taxon>Bacteria</taxon>
        <taxon>Bacillati</taxon>
        <taxon>Actinomycetota</taxon>
        <taxon>Actinomycetes</taxon>
        <taxon>Streptosporangiales</taxon>
        <taxon>Nocardiopsidaceae</taxon>
        <taxon>Nocardiopsis</taxon>
    </lineage>
</organism>
<evidence type="ECO:0000313" key="3">
    <source>
        <dbReference type="EMBL" id="MBB6118687.1"/>
    </source>
</evidence>
<dbReference type="PROSITE" id="PS01227">
    <property type="entry name" value="UPF0012"/>
    <property type="match status" value="1"/>
</dbReference>
<comment type="similarity">
    <text evidence="1">Belongs to the carbon-nitrogen hydrolase superfamily. NIT1/NIT2 family.</text>
</comment>
<dbReference type="GO" id="GO:0016787">
    <property type="term" value="F:hydrolase activity"/>
    <property type="evidence" value="ECO:0007669"/>
    <property type="project" value="UniProtKB-KW"/>
</dbReference>
<dbReference type="PANTHER" id="PTHR23088:SF27">
    <property type="entry name" value="DEAMINATED GLUTATHIONE AMIDASE"/>
    <property type="match status" value="1"/>
</dbReference>
<name>A0A841IIX2_9ACTN</name>
<dbReference type="InterPro" id="IPR036526">
    <property type="entry name" value="C-N_Hydrolase_sf"/>
</dbReference>
<dbReference type="SUPFAM" id="SSF56317">
    <property type="entry name" value="Carbon-nitrogen hydrolase"/>
    <property type="match status" value="1"/>
</dbReference>
<dbReference type="InterPro" id="IPR001110">
    <property type="entry name" value="UPF0012_CS"/>
</dbReference>
<accession>A0A841IIX2</accession>
<protein>
    <submittedName>
        <fullName evidence="3">Putative amidohydrolase</fullName>
    </submittedName>
</protein>
<dbReference type="InterPro" id="IPR003010">
    <property type="entry name" value="C-N_Hydrolase"/>
</dbReference>
<comment type="caution">
    <text evidence="3">The sequence shown here is derived from an EMBL/GenBank/DDBJ whole genome shotgun (WGS) entry which is preliminary data.</text>
</comment>